<dbReference type="Gene3D" id="1.10.150.240">
    <property type="entry name" value="Putative phosphatase, domain 2"/>
    <property type="match status" value="1"/>
</dbReference>
<dbReference type="InterPro" id="IPR023214">
    <property type="entry name" value="HAD_sf"/>
</dbReference>
<dbReference type="Pfam" id="PF13419">
    <property type="entry name" value="HAD_2"/>
    <property type="match status" value="1"/>
</dbReference>
<dbReference type="Gene3D" id="3.40.50.1000">
    <property type="entry name" value="HAD superfamily/HAD-like"/>
    <property type="match status" value="1"/>
</dbReference>
<evidence type="ECO:0000313" key="1">
    <source>
        <dbReference type="EMBL" id="MFC3121660.1"/>
    </source>
</evidence>
<dbReference type="PANTHER" id="PTHR43434">
    <property type="entry name" value="PHOSPHOGLYCOLATE PHOSPHATASE"/>
    <property type="match status" value="1"/>
</dbReference>
<proteinExistence type="predicted"/>
<dbReference type="InterPro" id="IPR006439">
    <property type="entry name" value="HAD-SF_hydro_IA"/>
</dbReference>
<keyword evidence="1" id="KW-0378">Hydrolase</keyword>
<organism evidence="1 2">
    <name type="scientific">Agaribacter flavus</name>
    <dbReference type="NCBI Taxonomy" id="1902781"/>
    <lineage>
        <taxon>Bacteria</taxon>
        <taxon>Pseudomonadati</taxon>
        <taxon>Pseudomonadota</taxon>
        <taxon>Gammaproteobacteria</taxon>
        <taxon>Alteromonadales</taxon>
        <taxon>Alteromonadaceae</taxon>
        <taxon>Agaribacter</taxon>
    </lineage>
</organism>
<reference evidence="2" key="1">
    <citation type="journal article" date="2019" name="Int. J. Syst. Evol. Microbiol.">
        <title>The Global Catalogue of Microorganisms (GCM) 10K type strain sequencing project: providing services to taxonomists for standard genome sequencing and annotation.</title>
        <authorList>
            <consortium name="The Broad Institute Genomics Platform"/>
            <consortium name="The Broad Institute Genome Sequencing Center for Infectious Disease"/>
            <person name="Wu L."/>
            <person name="Ma J."/>
        </authorList>
    </citation>
    <scope>NUCLEOTIDE SEQUENCE [LARGE SCALE GENOMIC DNA]</scope>
    <source>
        <strain evidence="2">KCTC 52473</strain>
    </source>
</reference>
<accession>A0ABV7FSH4</accession>
<dbReference type="SFLD" id="SFLDG01129">
    <property type="entry name" value="C1.5:_HAD__Beta-PGM__Phosphata"/>
    <property type="match status" value="1"/>
</dbReference>
<name>A0ABV7FSH4_9ALTE</name>
<dbReference type="SUPFAM" id="SSF56784">
    <property type="entry name" value="HAD-like"/>
    <property type="match status" value="1"/>
</dbReference>
<dbReference type="PANTHER" id="PTHR43434:SF24">
    <property type="entry name" value="HYDROLASE-RELATED"/>
    <property type="match status" value="1"/>
</dbReference>
<evidence type="ECO:0000313" key="2">
    <source>
        <dbReference type="Proteomes" id="UP001595478"/>
    </source>
</evidence>
<gene>
    <name evidence="1" type="ORF">ACFOHL_08505</name>
</gene>
<dbReference type="SFLD" id="SFLDS00003">
    <property type="entry name" value="Haloacid_Dehalogenase"/>
    <property type="match status" value="1"/>
</dbReference>
<keyword evidence="2" id="KW-1185">Reference proteome</keyword>
<protein>
    <submittedName>
        <fullName evidence="1">HAD-IA family hydrolase</fullName>
    </submittedName>
</protein>
<dbReference type="GO" id="GO:0016787">
    <property type="term" value="F:hydrolase activity"/>
    <property type="evidence" value="ECO:0007669"/>
    <property type="project" value="UniProtKB-KW"/>
</dbReference>
<comment type="caution">
    <text evidence="1">The sequence shown here is derived from an EMBL/GenBank/DDBJ whole genome shotgun (WGS) entry which is preliminary data.</text>
</comment>
<dbReference type="RefSeq" id="WP_376919795.1">
    <property type="nucleotide sequence ID" value="NZ_JBHRSW010000014.1"/>
</dbReference>
<dbReference type="EMBL" id="JBHRSW010000014">
    <property type="protein sequence ID" value="MFC3121660.1"/>
    <property type="molecule type" value="Genomic_DNA"/>
</dbReference>
<dbReference type="InterPro" id="IPR050155">
    <property type="entry name" value="HAD-like_hydrolase_sf"/>
</dbReference>
<dbReference type="Proteomes" id="UP001595478">
    <property type="component" value="Unassembled WGS sequence"/>
</dbReference>
<sequence>MSSQIGNKALDIKYSHIIFDWDGTLMDSSAKIVSCMKQAAIKSNLDVPSDKAIQNIIGISLIPAIQQLFDVDIKAANTIAGHYKESFIRSDSIPCPLFEEVYDTLAELQDDFVLGVATGKARKGLERAWENSSSALFFDASRCADEAKSKPSPDMLLQLLDVWQVKADKVLMVGDTVYDMQMAEAIGMHRLAVSYGVHDKTRLAKHNPIGIINSFSEIKQYLGY</sequence>
<dbReference type="InterPro" id="IPR041492">
    <property type="entry name" value="HAD_2"/>
</dbReference>
<dbReference type="NCBIfam" id="TIGR01549">
    <property type="entry name" value="HAD-SF-IA-v1"/>
    <property type="match status" value="1"/>
</dbReference>
<dbReference type="InterPro" id="IPR023198">
    <property type="entry name" value="PGP-like_dom2"/>
</dbReference>
<dbReference type="InterPro" id="IPR036412">
    <property type="entry name" value="HAD-like_sf"/>
</dbReference>